<proteinExistence type="predicted"/>
<dbReference type="AlphaFoldDB" id="A0A5J4RTB3"/>
<name>A0A5J4RTB3_9EUKA</name>
<evidence type="ECO:0000313" key="2">
    <source>
        <dbReference type="Proteomes" id="UP000324800"/>
    </source>
</evidence>
<comment type="caution">
    <text evidence="1">The sequence shown here is derived from an EMBL/GenBank/DDBJ whole genome shotgun (WGS) entry which is preliminary data.</text>
</comment>
<gene>
    <name evidence="1" type="ORF">EZS28_052868</name>
</gene>
<feature type="non-terminal residue" evidence="1">
    <location>
        <position position="43"/>
    </location>
</feature>
<accession>A0A5J4RTB3</accession>
<protein>
    <submittedName>
        <fullName evidence="1">Uncharacterized protein</fullName>
    </submittedName>
</protein>
<dbReference type="EMBL" id="SNRW01041580">
    <property type="protein sequence ID" value="KAA6336545.1"/>
    <property type="molecule type" value="Genomic_DNA"/>
</dbReference>
<reference evidence="1 2" key="1">
    <citation type="submission" date="2019-03" db="EMBL/GenBank/DDBJ databases">
        <title>Single cell metagenomics reveals metabolic interactions within the superorganism composed of flagellate Streblomastix strix and complex community of Bacteroidetes bacteria on its surface.</title>
        <authorList>
            <person name="Treitli S.C."/>
            <person name="Kolisko M."/>
            <person name="Husnik F."/>
            <person name="Keeling P."/>
            <person name="Hampl V."/>
        </authorList>
    </citation>
    <scope>NUCLEOTIDE SEQUENCE [LARGE SCALE GENOMIC DNA]</scope>
    <source>
        <strain evidence="1">ST1C</strain>
    </source>
</reference>
<evidence type="ECO:0000313" key="1">
    <source>
        <dbReference type="EMBL" id="KAA6336545.1"/>
    </source>
</evidence>
<sequence>MIKFEFDITTELVQKQKRSMFKDQYFMDIEVANELALAYRDKD</sequence>
<dbReference type="Proteomes" id="UP000324800">
    <property type="component" value="Unassembled WGS sequence"/>
</dbReference>
<organism evidence="1 2">
    <name type="scientific">Streblomastix strix</name>
    <dbReference type="NCBI Taxonomy" id="222440"/>
    <lineage>
        <taxon>Eukaryota</taxon>
        <taxon>Metamonada</taxon>
        <taxon>Preaxostyla</taxon>
        <taxon>Oxymonadida</taxon>
        <taxon>Streblomastigidae</taxon>
        <taxon>Streblomastix</taxon>
    </lineage>
</organism>